<dbReference type="Gene3D" id="3.30.420.40">
    <property type="match status" value="2"/>
</dbReference>
<dbReference type="RefSeq" id="WP_108981651.1">
    <property type="nucleotide sequence ID" value="NZ_JAQLWY010000015.1"/>
</dbReference>
<dbReference type="SUPFAM" id="SSF53067">
    <property type="entry name" value="Actin-like ATPase domain"/>
    <property type="match status" value="2"/>
</dbReference>
<name>A0A6I2R5R5_FLAPL</name>
<proteinExistence type="predicted"/>
<sequence>MSKQLLIAIDPGFDSMKVIANGVHFKFPFCAVETDERKMSDYGGRHGFILYKDSSGATWRVGQYARTVMYDNKDSQDDPMARFYTEARFVSPEAAVGILSAIAKAIELTGLYGEDLDIRLIVALPHAVRNKYASTVTGLLAGDQRFFMTFDNEAEKEFRFTIHEQNVMTVSQTIAAILGETSDDNGFIDESKFKYLANGPTLVIDGGYYTMGLVPVSRGGSVDDDRAESNTNYAMKNVNLGVAKEIADARPDIKHYAVEYLLSQGETAVRYMDKDQGKVVNIDLSSIREKKIQSVCNNLIRYLNKQYDNLIDFRYILVTGGTGAAFFNQLLDYYKGTGLMDDEHMLLTRPMIAGKELPIEFAVVVGAYKGLRGKLGEE</sequence>
<dbReference type="Proteomes" id="UP000434475">
    <property type="component" value="Unassembled WGS sequence"/>
</dbReference>
<accession>A0A6I2R5R5</accession>
<evidence type="ECO:0000313" key="2">
    <source>
        <dbReference type="Proteomes" id="UP000434475"/>
    </source>
</evidence>
<reference evidence="1 2" key="1">
    <citation type="journal article" date="2019" name="Nat. Med.">
        <title>A library of human gut bacterial isolates paired with longitudinal multiomics data enables mechanistic microbiome research.</title>
        <authorList>
            <person name="Poyet M."/>
            <person name="Groussin M."/>
            <person name="Gibbons S.M."/>
            <person name="Avila-Pacheco J."/>
            <person name="Jiang X."/>
            <person name="Kearney S.M."/>
            <person name="Perrotta A.R."/>
            <person name="Berdy B."/>
            <person name="Zhao S."/>
            <person name="Lieberman T.D."/>
            <person name="Swanson P.K."/>
            <person name="Smith M."/>
            <person name="Roesemann S."/>
            <person name="Alexander J.E."/>
            <person name="Rich S.A."/>
            <person name="Livny J."/>
            <person name="Vlamakis H."/>
            <person name="Clish C."/>
            <person name="Bullock K."/>
            <person name="Deik A."/>
            <person name="Scott J."/>
            <person name="Pierce K.A."/>
            <person name="Xavier R.J."/>
            <person name="Alm E.J."/>
        </authorList>
    </citation>
    <scope>NUCLEOTIDE SEQUENCE [LARGE SCALE GENOMIC DNA]</scope>
    <source>
        <strain evidence="1 2">BIOML-A2</strain>
    </source>
</reference>
<dbReference type="EMBL" id="WKPR01000013">
    <property type="protein sequence ID" value="MSB20536.1"/>
    <property type="molecule type" value="Genomic_DNA"/>
</dbReference>
<protein>
    <recommendedName>
        <fullName evidence="3">Actin-like protein N-terminal domain-containing protein</fullName>
    </recommendedName>
</protein>
<gene>
    <name evidence="1" type="ORF">GKE97_13545</name>
</gene>
<evidence type="ECO:0008006" key="3">
    <source>
        <dbReference type="Google" id="ProtNLM"/>
    </source>
</evidence>
<organism evidence="1 2">
    <name type="scientific">Flavonifractor plautii</name>
    <name type="common">Fusobacterium plautii</name>
    <dbReference type="NCBI Taxonomy" id="292800"/>
    <lineage>
        <taxon>Bacteria</taxon>
        <taxon>Bacillati</taxon>
        <taxon>Bacillota</taxon>
        <taxon>Clostridia</taxon>
        <taxon>Eubacteriales</taxon>
        <taxon>Oscillospiraceae</taxon>
        <taxon>Flavonifractor</taxon>
    </lineage>
</organism>
<dbReference type="AlphaFoldDB" id="A0A6I2R5R5"/>
<comment type="caution">
    <text evidence="1">The sequence shown here is derived from an EMBL/GenBank/DDBJ whole genome shotgun (WGS) entry which is preliminary data.</text>
</comment>
<dbReference type="InterPro" id="IPR043129">
    <property type="entry name" value="ATPase_NBD"/>
</dbReference>
<evidence type="ECO:0000313" key="1">
    <source>
        <dbReference type="EMBL" id="MSB20536.1"/>
    </source>
</evidence>